<dbReference type="GO" id="GO:0016746">
    <property type="term" value="F:acyltransferase activity"/>
    <property type="evidence" value="ECO:0007669"/>
    <property type="project" value="UniProtKB-KW"/>
</dbReference>
<keyword evidence="3" id="KW-0012">Acyltransferase</keyword>
<gene>
    <name evidence="5" type="ORF">METZ01_LOCUS364</name>
</gene>
<evidence type="ECO:0000259" key="4">
    <source>
        <dbReference type="Pfam" id="PF18313"/>
    </source>
</evidence>
<accession>A0A381MYT4</accession>
<dbReference type="PANTHER" id="PTHR18919:SF139">
    <property type="entry name" value="THIOLASE-LIKE PROTEIN TYPE 1 ADDITIONAL C-TERMINAL DOMAIN-CONTAINING PROTEIN"/>
    <property type="match status" value="1"/>
</dbReference>
<dbReference type="EMBL" id="UINC01000021">
    <property type="protein sequence ID" value="SUZ47510.1"/>
    <property type="molecule type" value="Genomic_DNA"/>
</dbReference>
<evidence type="ECO:0000256" key="1">
    <source>
        <dbReference type="ARBA" id="ARBA00010982"/>
    </source>
</evidence>
<proteinExistence type="inferred from homology"/>
<evidence type="ECO:0000313" key="5">
    <source>
        <dbReference type="EMBL" id="SUZ47510.1"/>
    </source>
</evidence>
<dbReference type="SUPFAM" id="SSF53901">
    <property type="entry name" value="Thiolase-like"/>
    <property type="match status" value="2"/>
</dbReference>
<protein>
    <recommendedName>
        <fullName evidence="4">Thiolase-like protein type 1 additional C-terminal domain-containing protein</fullName>
    </recommendedName>
</protein>
<dbReference type="Gene3D" id="3.40.47.10">
    <property type="match status" value="1"/>
</dbReference>
<comment type="similarity">
    <text evidence="1">Belongs to the thiolase-like superfamily. Thiolase family.</text>
</comment>
<keyword evidence="2" id="KW-0808">Transferase</keyword>
<evidence type="ECO:0000256" key="2">
    <source>
        <dbReference type="ARBA" id="ARBA00022679"/>
    </source>
</evidence>
<feature type="domain" description="Thiolase-like protein type 1 additional C-terminal" evidence="4">
    <location>
        <begin position="425"/>
        <end position="502"/>
    </location>
</feature>
<dbReference type="PANTHER" id="PTHR18919">
    <property type="entry name" value="ACETYL-COA C-ACYLTRANSFERASE"/>
    <property type="match status" value="1"/>
</dbReference>
<dbReference type="AlphaFoldDB" id="A0A381MYT4"/>
<organism evidence="5">
    <name type="scientific">marine metagenome</name>
    <dbReference type="NCBI Taxonomy" id="408172"/>
    <lineage>
        <taxon>unclassified sequences</taxon>
        <taxon>metagenomes</taxon>
        <taxon>ecological metagenomes</taxon>
    </lineage>
</organism>
<name>A0A381MYT4_9ZZZZ</name>
<reference evidence="5" key="1">
    <citation type="submission" date="2018-05" db="EMBL/GenBank/DDBJ databases">
        <authorList>
            <person name="Lanie J.A."/>
            <person name="Ng W.-L."/>
            <person name="Kazmierczak K.M."/>
            <person name="Andrzejewski T.M."/>
            <person name="Davidsen T.M."/>
            <person name="Wayne K.J."/>
            <person name="Tettelin H."/>
            <person name="Glass J.I."/>
            <person name="Rusch D."/>
            <person name="Podicherti R."/>
            <person name="Tsui H.-C.T."/>
            <person name="Winkler M.E."/>
        </authorList>
    </citation>
    <scope>NUCLEOTIDE SEQUENCE</scope>
</reference>
<evidence type="ECO:0000256" key="3">
    <source>
        <dbReference type="ARBA" id="ARBA00023315"/>
    </source>
</evidence>
<dbReference type="Gene3D" id="2.40.50.840">
    <property type="match status" value="1"/>
</dbReference>
<dbReference type="InterPro" id="IPR016039">
    <property type="entry name" value="Thiolase-like"/>
</dbReference>
<sequence>MDDSTPILVGAGQFIEKNVPPEKALPPVGIAGEAAKAALADSGIGDRLVRHIDTVVSIRIILDSTNRPRLKIPFGRAENPPRAVARRIGANPVSAIYGNVGGNTPQMYINEVAERISNKEIDVALIAGAEAIKTAQLALRSGLDLDWNEEDAGSMEDRGLGEELITPHEFAHGIGIPVQSYPLFENAFRAQQGNSIELHMQQLGALFEPFSKVAARNPFAFFGKQRSAEELITVTPENRFICFPYPKWMNAMDGVNQGAAVIMTSVGKAKELAINPQKWIFLHGSGEANDKLTMSKRVNYYSAPALKLNVRKALAMAGKKVDEIDYFDIYSCFPSAVEIACKELGLAYNDPRGLTVTGGLPFFGGPGNNYSLHAVAAMIPSLRADCTRFGLVTANGGYLSKHATGIYSATPWESKWRQENPAGYQHEIDETPSPKFSEIPNGRASIETYTICFNKGVAERGIIVGRLADSGQRFVANTIVKPELLQGMMEKEQVGRTGMVSHSEGMNTFIPY</sequence>
<dbReference type="InterPro" id="IPR040771">
    <property type="entry name" value="TLP1_add_C"/>
</dbReference>
<dbReference type="Pfam" id="PF18313">
    <property type="entry name" value="TLP1_add_C"/>
    <property type="match status" value="1"/>
</dbReference>